<accession>A0A2P5ERP1</accession>
<reference evidence="2" key="1">
    <citation type="submission" date="2016-06" db="EMBL/GenBank/DDBJ databases">
        <title>Parallel loss of symbiosis genes in relatives of nitrogen-fixing non-legume Parasponia.</title>
        <authorList>
            <person name="Van Velzen R."/>
            <person name="Holmer R."/>
            <person name="Bu F."/>
            <person name="Rutten L."/>
            <person name="Van Zeijl A."/>
            <person name="Liu W."/>
            <person name="Santuari L."/>
            <person name="Cao Q."/>
            <person name="Sharma T."/>
            <person name="Shen D."/>
            <person name="Roswanjaya Y."/>
            <person name="Wardhani T."/>
            <person name="Kalhor M.S."/>
            <person name="Jansen J."/>
            <person name="Van den Hoogen J."/>
            <person name="Gungor B."/>
            <person name="Hartog M."/>
            <person name="Hontelez J."/>
            <person name="Verver J."/>
            <person name="Yang W.-C."/>
            <person name="Schijlen E."/>
            <person name="Repin R."/>
            <person name="Schilthuizen M."/>
            <person name="Schranz E."/>
            <person name="Heidstra R."/>
            <person name="Miyata K."/>
            <person name="Fedorova E."/>
            <person name="Kohlen W."/>
            <person name="Bisseling T."/>
            <person name="Smit S."/>
            <person name="Geurts R."/>
        </authorList>
    </citation>
    <scope>NUCLEOTIDE SEQUENCE [LARGE SCALE GENOMIC DNA]</scope>
    <source>
        <strain evidence="2">cv. RG33-2</strain>
    </source>
</reference>
<dbReference type="Proteomes" id="UP000237000">
    <property type="component" value="Unassembled WGS sequence"/>
</dbReference>
<evidence type="ECO:0000313" key="1">
    <source>
        <dbReference type="EMBL" id="PON88201.1"/>
    </source>
</evidence>
<name>A0A2P5ERP1_TREOI</name>
<sequence>MELRSNHRERTTTDLRVQNLSRSIADFWSFAEVVPGVRSSAEVVTGVQDPCDVNLGGVEERAAELICEYCGYGITTILLVGHIAINIS</sequence>
<comment type="caution">
    <text evidence="1">The sequence shown here is derived from an EMBL/GenBank/DDBJ whole genome shotgun (WGS) entry which is preliminary data.</text>
</comment>
<protein>
    <submittedName>
        <fullName evidence="1">Uncharacterized protein</fullName>
    </submittedName>
</protein>
<keyword evidence="2" id="KW-1185">Reference proteome</keyword>
<proteinExistence type="predicted"/>
<dbReference type="AlphaFoldDB" id="A0A2P5ERP1"/>
<organism evidence="1 2">
    <name type="scientific">Trema orientale</name>
    <name type="common">Charcoal tree</name>
    <name type="synonym">Celtis orientalis</name>
    <dbReference type="NCBI Taxonomy" id="63057"/>
    <lineage>
        <taxon>Eukaryota</taxon>
        <taxon>Viridiplantae</taxon>
        <taxon>Streptophyta</taxon>
        <taxon>Embryophyta</taxon>
        <taxon>Tracheophyta</taxon>
        <taxon>Spermatophyta</taxon>
        <taxon>Magnoliopsida</taxon>
        <taxon>eudicotyledons</taxon>
        <taxon>Gunneridae</taxon>
        <taxon>Pentapetalae</taxon>
        <taxon>rosids</taxon>
        <taxon>fabids</taxon>
        <taxon>Rosales</taxon>
        <taxon>Cannabaceae</taxon>
        <taxon>Trema</taxon>
    </lineage>
</organism>
<evidence type="ECO:0000313" key="2">
    <source>
        <dbReference type="Proteomes" id="UP000237000"/>
    </source>
</evidence>
<dbReference type="EMBL" id="JXTC01000108">
    <property type="protein sequence ID" value="PON88201.1"/>
    <property type="molecule type" value="Genomic_DNA"/>
</dbReference>
<dbReference type="InParanoid" id="A0A2P5ERP1"/>
<gene>
    <name evidence="1" type="ORF">TorRG33x02_160300</name>
</gene>